<evidence type="ECO:0000313" key="2">
    <source>
        <dbReference type="EMBL" id="TMM49847.1"/>
    </source>
</evidence>
<dbReference type="RefSeq" id="WP_138615408.1">
    <property type="nucleotide sequence ID" value="NZ_VCAO01000001.1"/>
</dbReference>
<feature type="transmembrane region" description="Helical" evidence="1">
    <location>
        <begin position="6"/>
        <end position="26"/>
    </location>
</feature>
<gene>
    <name evidence="2" type="ORF">FEV51_01205</name>
</gene>
<keyword evidence="1" id="KW-0812">Transmembrane</keyword>
<dbReference type="OrthoDB" id="7595957at2"/>
<sequence>MSWDMSPWITGLIGGAIAAALCFLALRNQRNTETRSDGWKTLRPSFLIHGLFIFGFALTSLFAYIAFREGSSLPDADTQNFYLVGLLTSFGVMTLYLWWTTYAQTIAWKGRKLRVRNAFGKERHWDFTEIRSIKESEFRGDCCIRFSDGSGVIFSAYLHGSKQLLARLPTSKRSS</sequence>
<keyword evidence="3" id="KW-1185">Reference proteome</keyword>
<keyword evidence="1" id="KW-1133">Transmembrane helix</keyword>
<keyword evidence="1" id="KW-0472">Membrane</keyword>
<dbReference type="EMBL" id="VCAO01000001">
    <property type="protein sequence ID" value="TMM49847.1"/>
    <property type="molecule type" value="Genomic_DNA"/>
</dbReference>
<reference evidence="2 3" key="1">
    <citation type="submission" date="2019-05" db="EMBL/GenBank/DDBJ databases">
        <title>Erythrobacter marisflavi sp. nov., isolated from isolated from water of an estuary environment.</title>
        <authorList>
            <person name="Yoon J.-H."/>
        </authorList>
    </citation>
    <scope>NUCLEOTIDE SEQUENCE [LARGE SCALE GENOMIC DNA]</scope>
    <source>
        <strain evidence="2 3">KEM-5</strain>
    </source>
</reference>
<protein>
    <submittedName>
        <fullName evidence="2">Uncharacterized protein</fullName>
    </submittedName>
</protein>
<comment type="caution">
    <text evidence="2">The sequence shown here is derived from an EMBL/GenBank/DDBJ whole genome shotgun (WGS) entry which is preliminary data.</text>
</comment>
<proteinExistence type="predicted"/>
<dbReference type="Proteomes" id="UP000309668">
    <property type="component" value="Unassembled WGS sequence"/>
</dbReference>
<evidence type="ECO:0000313" key="3">
    <source>
        <dbReference type="Proteomes" id="UP000309668"/>
    </source>
</evidence>
<accession>A0A5S3Q0J2</accession>
<dbReference type="AlphaFoldDB" id="A0A5S3Q0J2"/>
<feature type="transmembrane region" description="Helical" evidence="1">
    <location>
        <begin position="46"/>
        <end position="67"/>
    </location>
</feature>
<evidence type="ECO:0000256" key="1">
    <source>
        <dbReference type="SAM" id="Phobius"/>
    </source>
</evidence>
<feature type="transmembrane region" description="Helical" evidence="1">
    <location>
        <begin position="79"/>
        <end position="99"/>
    </location>
</feature>
<name>A0A5S3Q0J2_9SPHN</name>
<organism evidence="2 3">
    <name type="scientific">Qipengyuania marisflavi</name>
    <dbReference type="NCBI Taxonomy" id="2486356"/>
    <lineage>
        <taxon>Bacteria</taxon>
        <taxon>Pseudomonadati</taxon>
        <taxon>Pseudomonadota</taxon>
        <taxon>Alphaproteobacteria</taxon>
        <taxon>Sphingomonadales</taxon>
        <taxon>Erythrobacteraceae</taxon>
        <taxon>Qipengyuania</taxon>
    </lineage>
</organism>